<evidence type="ECO:0000256" key="13">
    <source>
        <dbReference type="PIRSR" id="PIRSR611284-2"/>
    </source>
</evidence>
<dbReference type="InterPro" id="IPR050259">
    <property type="entry name" value="SDR"/>
</dbReference>
<dbReference type="GO" id="GO:0051287">
    <property type="term" value="F:NAD binding"/>
    <property type="evidence" value="ECO:0007669"/>
    <property type="project" value="UniProtKB-UniRule"/>
</dbReference>
<dbReference type="GO" id="GO:0006633">
    <property type="term" value="P:fatty acid biosynthetic process"/>
    <property type="evidence" value="ECO:0007669"/>
    <property type="project" value="UniProtKB-UniPathway"/>
</dbReference>
<evidence type="ECO:0000256" key="5">
    <source>
        <dbReference type="ARBA" id="ARBA00022516"/>
    </source>
</evidence>
<dbReference type="UniPathway" id="UPA00094"/>
<dbReference type="InterPro" id="IPR002347">
    <property type="entry name" value="SDR_fam"/>
</dbReference>
<evidence type="ECO:0000256" key="14">
    <source>
        <dbReference type="RuleBase" id="RU366074"/>
    </source>
</evidence>
<feature type="binding site" evidence="13">
    <location>
        <begin position="9"/>
        <end position="12"/>
    </location>
    <ligand>
        <name>NADP(+)</name>
        <dbReference type="ChEBI" id="CHEBI:58349"/>
    </ligand>
</feature>
<comment type="pathway">
    <text evidence="2 14">Lipid metabolism; fatty acid biosynthesis.</text>
</comment>
<dbReference type="InterPro" id="IPR036291">
    <property type="entry name" value="NAD(P)-bd_dom_sf"/>
</dbReference>
<dbReference type="EC" id="1.1.1.100" evidence="14"/>
<evidence type="ECO:0000256" key="4">
    <source>
        <dbReference type="ARBA" id="ARBA00011881"/>
    </source>
</evidence>
<evidence type="ECO:0000256" key="11">
    <source>
        <dbReference type="ARBA" id="ARBA00048508"/>
    </source>
</evidence>
<evidence type="ECO:0000256" key="12">
    <source>
        <dbReference type="PIRSR" id="PIRSR611284-1"/>
    </source>
</evidence>
<comment type="catalytic activity">
    <reaction evidence="11 14">
        <text>a (3R)-hydroxyacyl-[ACP] + NADP(+) = a 3-oxoacyl-[ACP] + NADPH + H(+)</text>
        <dbReference type="Rhea" id="RHEA:17397"/>
        <dbReference type="Rhea" id="RHEA-COMP:9916"/>
        <dbReference type="Rhea" id="RHEA-COMP:9945"/>
        <dbReference type="ChEBI" id="CHEBI:15378"/>
        <dbReference type="ChEBI" id="CHEBI:57783"/>
        <dbReference type="ChEBI" id="CHEBI:58349"/>
        <dbReference type="ChEBI" id="CHEBI:78776"/>
        <dbReference type="ChEBI" id="CHEBI:78827"/>
        <dbReference type="EC" id="1.1.1.100"/>
    </reaction>
</comment>
<keyword evidence="6 14" id="KW-0276">Fatty acid metabolism</keyword>
<keyword evidence="5 14" id="KW-0444">Lipid biosynthesis</keyword>
<dbReference type="OrthoDB" id="9803333at2"/>
<dbReference type="Proteomes" id="UP000295328">
    <property type="component" value="Unassembled WGS sequence"/>
</dbReference>
<feature type="binding site" evidence="13">
    <location>
        <position position="185"/>
    </location>
    <ligand>
        <name>NADP(+)</name>
        <dbReference type="ChEBI" id="CHEBI:58349"/>
    </ligand>
</feature>
<sequence length="245" mass="25909">MMTTALVTGASRGIGRAIALQLAEDGHDIVVNYAGSKDKAEEVVKAIEAAGQKAIAIQANVADKEAVQAMVKQTVETFGSIDIVVNNAGITRDNLMMRMKENEWQDVIDTNLTGVFNVVQGVTRQLLKQRAGTIINVSSIVGSIGNVGQANYVAAKAGVEGLTKTFARELASRGITVNAIAPGFIVSDMTDELNADIQNAMKAQIPLAKFGEVSDIAHVASFLASDKAKYITGQTIHVNGGMFMQ</sequence>
<dbReference type="GO" id="GO:0004316">
    <property type="term" value="F:3-oxoacyl-[acyl-carrier-protein] reductase (NADPH) activity"/>
    <property type="evidence" value="ECO:0007669"/>
    <property type="project" value="UniProtKB-UniRule"/>
</dbReference>
<dbReference type="SUPFAM" id="SSF51735">
    <property type="entry name" value="NAD(P)-binding Rossmann-fold domains"/>
    <property type="match status" value="1"/>
</dbReference>
<comment type="subunit">
    <text evidence="4 14">Homotetramer.</text>
</comment>
<dbReference type="PRINTS" id="PR00081">
    <property type="entry name" value="GDHRDH"/>
</dbReference>
<accession>A0A4R6BNV7</accession>
<comment type="function">
    <text evidence="1 14">Catalyzes the NADPH-dependent reduction of beta-ketoacyl-ACP substrates to beta-hydroxyacyl-ACP products, the first reductive step in the elongation cycle of fatty acid biosynthesis.</text>
</comment>
<evidence type="ECO:0000313" key="16">
    <source>
        <dbReference type="EMBL" id="TDM03574.1"/>
    </source>
</evidence>
<dbReference type="InterPro" id="IPR057326">
    <property type="entry name" value="KR_dom"/>
</dbReference>
<evidence type="ECO:0000256" key="9">
    <source>
        <dbReference type="ARBA" id="ARBA00023098"/>
    </source>
</evidence>
<feature type="binding site" evidence="13">
    <location>
        <begin position="60"/>
        <end position="61"/>
    </location>
    <ligand>
        <name>NADP(+)</name>
        <dbReference type="ChEBI" id="CHEBI:58349"/>
    </ligand>
</feature>
<keyword evidence="17" id="KW-1185">Reference proteome</keyword>
<evidence type="ECO:0000256" key="2">
    <source>
        <dbReference type="ARBA" id="ARBA00005194"/>
    </source>
</evidence>
<evidence type="ECO:0000256" key="10">
    <source>
        <dbReference type="ARBA" id="ARBA00023160"/>
    </source>
</evidence>
<dbReference type="InterPro" id="IPR011284">
    <property type="entry name" value="3oxo_ACP_reduc"/>
</dbReference>
<keyword evidence="10 14" id="KW-0275">Fatty acid biosynthesis</keyword>
<dbReference type="PANTHER" id="PTHR42879">
    <property type="entry name" value="3-OXOACYL-(ACYL-CARRIER-PROTEIN) REDUCTASE"/>
    <property type="match status" value="1"/>
</dbReference>
<dbReference type="FunFam" id="3.40.50.720:FF:000037">
    <property type="entry name" value="3-oxoacyl-[acyl-carrier-protein] reductase FabG"/>
    <property type="match status" value="1"/>
</dbReference>
<dbReference type="NCBIfam" id="NF009466">
    <property type="entry name" value="PRK12826.1-2"/>
    <property type="match status" value="1"/>
</dbReference>
<evidence type="ECO:0000256" key="6">
    <source>
        <dbReference type="ARBA" id="ARBA00022832"/>
    </source>
</evidence>
<dbReference type="InterPro" id="IPR020904">
    <property type="entry name" value="Sc_DH/Rdtase_CS"/>
</dbReference>
<dbReference type="PROSITE" id="PS00061">
    <property type="entry name" value="ADH_SHORT"/>
    <property type="match status" value="1"/>
</dbReference>
<feature type="binding site" evidence="13">
    <location>
        <position position="87"/>
    </location>
    <ligand>
        <name>NADP(+)</name>
        <dbReference type="ChEBI" id="CHEBI:58349"/>
    </ligand>
</feature>
<evidence type="ECO:0000256" key="3">
    <source>
        <dbReference type="ARBA" id="ARBA00006484"/>
    </source>
</evidence>
<protein>
    <recommendedName>
        <fullName evidence="14">3-oxoacyl-[acyl-carrier-protein] reductase</fullName>
        <ecNumber evidence="14">1.1.1.100</ecNumber>
    </recommendedName>
</protein>
<dbReference type="AlphaFoldDB" id="A0A4R6BNV7"/>
<evidence type="ECO:0000256" key="1">
    <source>
        <dbReference type="ARBA" id="ARBA00002607"/>
    </source>
</evidence>
<keyword evidence="8 14" id="KW-0560">Oxidoreductase</keyword>
<feature type="binding site" evidence="13">
    <location>
        <begin position="152"/>
        <end position="156"/>
    </location>
    <ligand>
        <name>NADP(+)</name>
        <dbReference type="ChEBI" id="CHEBI:58349"/>
    </ligand>
</feature>
<dbReference type="PANTHER" id="PTHR42879:SF2">
    <property type="entry name" value="3-OXOACYL-[ACYL-CARRIER-PROTEIN] REDUCTASE FABG"/>
    <property type="match status" value="1"/>
</dbReference>
<dbReference type="PRINTS" id="PR00080">
    <property type="entry name" value="SDRFAMILY"/>
</dbReference>
<organism evidence="16 17">
    <name type="scientific">Macrococcus hajekii</name>
    <dbReference type="NCBI Taxonomy" id="198482"/>
    <lineage>
        <taxon>Bacteria</taxon>
        <taxon>Bacillati</taxon>
        <taxon>Bacillota</taxon>
        <taxon>Bacilli</taxon>
        <taxon>Bacillales</taxon>
        <taxon>Staphylococcaceae</taxon>
        <taxon>Macrococcus</taxon>
    </lineage>
</organism>
<evidence type="ECO:0000313" key="17">
    <source>
        <dbReference type="Proteomes" id="UP000295328"/>
    </source>
</evidence>
<evidence type="ECO:0000256" key="8">
    <source>
        <dbReference type="ARBA" id="ARBA00023002"/>
    </source>
</evidence>
<name>A0A4R6BNV7_9STAP</name>
<feature type="domain" description="Ketoreductase" evidence="15">
    <location>
        <begin position="3"/>
        <end position="183"/>
    </location>
</feature>
<dbReference type="EMBL" id="SCWE01000001">
    <property type="protein sequence ID" value="TDM03574.1"/>
    <property type="molecule type" value="Genomic_DNA"/>
</dbReference>
<evidence type="ECO:0000259" key="15">
    <source>
        <dbReference type="SMART" id="SM00822"/>
    </source>
</evidence>
<comment type="similarity">
    <text evidence="3 14">Belongs to the short-chain dehydrogenases/reductases (SDR) family.</text>
</comment>
<dbReference type="NCBIfam" id="NF005559">
    <property type="entry name" value="PRK07231.1"/>
    <property type="match status" value="1"/>
</dbReference>
<keyword evidence="9 14" id="KW-0443">Lipid metabolism</keyword>
<evidence type="ECO:0000256" key="7">
    <source>
        <dbReference type="ARBA" id="ARBA00022857"/>
    </source>
</evidence>
<proteinExistence type="inferred from homology"/>
<feature type="active site" description="Proton acceptor" evidence="12">
    <location>
        <position position="152"/>
    </location>
</feature>
<dbReference type="Pfam" id="PF13561">
    <property type="entry name" value="adh_short_C2"/>
    <property type="match status" value="1"/>
</dbReference>
<gene>
    <name evidence="16" type="primary">fabG</name>
    <name evidence="16" type="ORF">ERX37_03810</name>
</gene>
<dbReference type="NCBIfam" id="TIGR01830">
    <property type="entry name" value="3oxo_ACP_reduc"/>
    <property type="match status" value="1"/>
</dbReference>
<dbReference type="SMART" id="SM00822">
    <property type="entry name" value="PKS_KR"/>
    <property type="match status" value="1"/>
</dbReference>
<reference evidence="16 17" key="1">
    <citation type="submission" date="2019-01" db="EMBL/GenBank/DDBJ databases">
        <title>Draft genome sequences of the type strains of six Macrococcus species.</title>
        <authorList>
            <person name="Mazhar S."/>
            <person name="Altermann E."/>
            <person name="Hill C."/>
            <person name="Mcauliffe O."/>
        </authorList>
    </citation>
    <scope>NUCLEOTIDE SEQUENCE [LARGE SCALE GENOMIC DNA]</scope>
    <source>
        <strain evidence="16 17">CCM4809</strain>
    </source>
</reference>
<dbReference type="CDD" id="cd05333">
    <property type="entry name" value="BKR_SDR_c"/>
    <property type="match status" value="1"/>
</dbReference>
<dbReference type="Gene3D" id="3.40.50.720">
    <property type="entry name" value="NAD(P)-binding Rossmann-like Domain"/>
    <property type="match status" value="1"/>
</dbReference>
<comment type="caution">
    <text evidence="16">The sequence shown here is derived from an EMBL/GenBank/DDBJ whole genome shotgun (WGS) entry which is preliminary data.</text>
</comment>
<keyword evidence="7 13" id="KW-0521">NADP</keyword>